<keyword evidence="2" id="KW-1185">Reference proteome</keyword>
<dbReference type="Proteomes" id="UP000283210">
    <property type="component" value="Chromosome 8"/>
</dbReference>
<reference evidence="1 2" key="2">
    <citation type="submission" date="2019-01" db="EMBL/GenBank/DDBJ databases">
        <title>A chromosome length genome reference of the Java medaka (oryzias javanicus).</title>
        <authorList>
            <person name="Herpin A."/>
            <person name="Takehana Y."/>
            <person name="Naruse K."/>
            <person name="Ansai S."/>
            <person name="Kawaguchi M."/>
        </authorList>
    </citation>
    <scope>NUCLEOTIDE SEQUENCE [LARGE SCALE GENOMIC DNA]</scope>
    <source>
        <strain evidence="1">RS831</strain>
        <tissue evidence="1">Whole body</tissue>
    </source>
</reference>
<dbReference type="EMBL" id="CM012444">
    <property type="protein sequence ID" value="RVE69393.1"/>
    <property type="molecule type" value="Genomic_DNA"/>
</dbReference>
<sequence>MHFEREIRAKLAPSFTELSLSVNSPLFSKITREPDHVYLPRLKKVDQMLQALIQTKAPEPFQGAFL</sequence>
<protein>
    <submittedName>
        <fullName evidence="1">Uncharacterized protein</fullName>
    </submittedName>
</protein>
<organism evidence="1 2">
    <name type="scientific">Oryzias javanicus</name>
    <name type="common">Javanese ricefish</name>
    <name type="synonym">Aplocheilus javanicus</name>
    <dbReference type="NCBI Taxonomy" id="123683"/>
    <lineage>
        <taxon>Eukaryota</taxon>
        <taxon>Metazoa</taxon>
        <taxon>Chordata</taxon>
        <taxon>Craniata</taxon>
        <taxon>Vertebrata</taxon>
        <taxon>Euteleostomi</taxon>
        <taxon>Actinopterygii</taxon>
        <taxon>Neopterygii</taxon>
        <taxon>Teleostei</taxon>
        <taxon>Neoteleostei</taxon>
        <taxon>Acanthomorphata</taxon>
        <taxon>Ovalentaria</taxon>
        <taxon>Atherinomorphae</taxon>
        <taxon>Beloniformes</taxon>
        <taxon>Adrianichthyidae</taxon>
        <taxon>Oryziinae</taxon>
        <taxon>Oryzias</taxon>
    </lineage>
</organism>
<evidence type="ECO:0000313" key="1">
    <source>
        <dbReference type="EMBL" id="RVE69393.1"/>
    </source>
</evidence>
<reference evidence="1 2" key="1">
    <citation type="submission" date="2018-11" db="EMBL/GenBank/DDBJ databases">
        <authorList>
            <person name="Lopez-Roques C."/>
            <person name="Donnadieu C."/>
            <person name="Bouchez O."/>
            <person name="Klopp C."/>
            <person name="Cabau C."/>
            <person name="Zahm M."/>
        </authorList>
    </citation>
    <scope>NUCLEOTIDE SEQUENCE [LARGE SCALE GENOMIC DNA]</scope>
    <source>
        <strain evidence="1">RS831</strain>
        <tissue evidence="1">Whole body</tissue>
    </source>
</reference>
<dbReference type="AlphaFoldDB" id="A0A3S2UET2"/>
<evidence type="ECO:0000313" key="2">
    <source>
        <dbReference type="Proteomes" id="UP000283210"/>
    </source>
</evidence>
<accession>A0A3S2UET2</accession>
<name>A0A3S2UET2_ORYJA</name>
<proteinExistence type="predicted"/>
<gene>
    <name evidence="1" type="ORF">OJAV_G00077320</name>
</gene>